<evidence type="ECO:0000313" key="5">
    <source>
        <dbReference type="EMBL" id="EKD19968.1"/>
    </source>
</evidence>
<dbReference type="STRING" id="1072389.K1XGQ1"/>
<dbReference type="Proteomes" id="UP000006753">
    <property type="component" value="Unassembled WGS sequence"/>
</dbReference>
<keyword evidence="2" id="KW-0560">Oxidoreductase</keyword>
<dbReference type="AlphaFoldDB" id="K1XGQ1"/>
<dbReference type="Gene3D" id="2.60.120.330">
    <property type="entry name" value="B-lactam Antibiotic, Isopenicillin N Synthase, Chain"/>
    <property type="match status" value="1"/>
</dbReference>
<dbReference type="InterPro" id="IPR026992">
    <property type="entry name" value="DIOX_N"/>
</dbReference>
<dbReference type="HOGENOM" id="CLU_010119_6_2_1"/>
<dbReference type="SUPFAM" id="SSF51197">
    <property type="entry name" value="Clavaminate synthase-like"/>
    <property type="match status" value="1"/>
</dbReference>
<name>K1XGQ1_MARBU</name>
<feature type="domain" description="Fe2OG dioxygenase" evidence="4">
    <location>
        <begin position="213"/>
        <end position="338"/>
    </location>
</feature>
<dbReference type="InterPro" id="IPR027443">
    <property type="entry name" value="IPNS-like_sf"/>
</dbReference>
<dbReference type="GO" id="GO:0016491">
    <property type="term" value="F:oxidoreductase activity"/>
    <property type="evidence" value="ECO:0007669"/>
    <property type="project" value="UniProtKB-KW"/>
</dbReference>
<keyword evidence="2" id="KW-0408">Iron</keyword>
<dbReference type="InParanoid" id="K1XGQ1"/>
<keyword evidence="2" id="KW-0479">Metal-binding</keyword>
<dbReference type="EMBL" id="JH921430">
    <property type="protein sequence ID" value="EKD19968.1"/>
    <property type="molecule type" value="Genomic_DNA"/>
</dbReference>
<feature type="transmembrane region" description="Helical" evidence="3">
    <location>
        <begin position="168"/>
        <end position="190"/>
    </location>
</feature>
<dbReference type="KEGG" id="mbe:MBM_01920"/>
<accession>K1XGQ1</accession>
<evidence type="ECO:0000256" key="1">
    <source>
        <dbReference type="ARBA" id="ARBA00008056"/>
    </source>
</evidence>
<keyword evidence="3" id="KW-0812">Transmembrane</keyword>
<evidence type="ECO:0000256" key="2">
    <source>
        <dbReference type="RuleBase" id="RU003682"/>
    </source>
</evidence>
<dbReference type="GO" id="GO:0046872">
    <property type="term" value="F:metal ion binding"/>
    <property type="evidence" value="ECO:0007669"/>
    <property type="project" value="UniProtKB-KW"/>
</dbReference>
<gene>
    <name evidence="5" type="ORF">MBM_01920</name>
</gene>
<proteinExistence type="inferred from homology"/>
<dbReference type="OMA" id="FTTRHDP"/>
<comment type="similarity">
    <text evidence="1 2">Belongs to the iron/ascorbate-dependent oxidoreductase family.</text>
</comment>
<keyword evidence="6" id="KW-1185">Reference proteome</keyword>
<dbReference type="GO" id="GO:0044283">
    <property type="term" value="P:small molecule biosynthetic process"/>
    <property type="evidence" value="ECO:0007669"/>
    <property type="project" value="UniProtKB-ARBA"/>
</dbReference>
<sequence>MPATQRHPHQIPIIDISASLPQSEVAKQLVDAAATYGFVYVKNEGKDIPVEAIESIFDLSKKFFKSPVAEKEPCKISENNRGWVAMHGETLDPKSQKAGRALSPTLLQILLYMDIATNRIQIGDFKEAMNLGEFVDGRAQQPLPAAFAGHEQELDQFQKYCHCLMSKILVLFGIGLEVLSLMPFVLTSILTPRQIDPSKGGEDWFASRHRGTGPSGCTLRLLHYPPIPPGTDYRPSVDIRAGAHSDYGSITLLFQRPGQPGLEIIPPSSSSESPNWTPVPVFPPTTESDPSPPILVNIGDLLSFWTNNLLKSTVHRVVFPAQERQSEDRYSIAYFGHPIGSTVLEPVPSKMVEAMKDARGGIAGAESMTADEHLMSRLKATYLGMYRDGEVDEAQRAVAAT</sequence>
<dbReference type="eggNOG" id="KOG0143">
    <property type="taxonomic scope" value="Eukaryota"/>
</dbReference>
<dbReference type="OrthoDB" id="288590at2759"/>
<dbReference type="PROSITE" id="PS51471">
    <property type="entry name" value="FE2OG_OXY"/>
    <property type="match status" value="1"/>
</dbReference>
<reference evidence="5 6" key="1">
    <citation type="journal article" date="2012" name="BMC Genomics">
        <title>Sequencing the genome of Marssonina brunnea reveals fungus-poplar co-evolution.</title>
        <authorList>
            <person name="Zhu S."/>
            <person name="Cao Y.-Z."/>
            <person name="Jiang C."/>
            <person name="Tan B.-Y."/>
            <person name="Wang Z."/>
            <person name="Feng S."/>
            <person name="Zhang L."/>
            <person name="Su X.-H."/>
            <person name="Brejova B."/>
            <person name="Vinar T."/>
            <person name="Xu M."/>
            <person name="Wang M.-X."/>
            <person name="Zhang S.-G."/>
            <person name="Huang M.-R."/>
            <person name="Wu R."/>
            <person name="Zhou Y."/>
        </authorList>
    </citation>
    <scope>NUCLEOTIDE SEQUENCE [LARGE SCALE GENOMIC DNA]</scope>
    <source>
        <strain evidence="5 6">MB_m1</strain>
    </source>
</reference>
<evidence type="ECO:0000259" key="4">
    <source>
        <dbReference type="PROSITE" id="PS51471"/>
    </source>
</evidence>
<dbReference type="Pfam" id="PF03171">
    <property type="entry name" value="2OG-FeII_Oxy"/>
    <property type="match status" value="1"/>
</dbReference>
<dbReference type="PANTHER" id="PTHR47990">
    <property type="entry name" value="2-OXOGLUTARATE (2OG) AND FE(II)-DEPENDENT OXYGENASE SUPERFAMILY PROTEIN-RELATED"/>
    <property type="match status" value="1"/>
</dbReference>
<keyword evidence="3" id="KW-1133">Transmembrane helix</keyword>
<evidence type="ECO:0000313" key="6">
    <source>
        <dbReference type="Proteomes" id="UP000006753"/>
    </source>
</evidence>
<dbReference type="InterPro" id="IPR005123">
    <property type="entry name" value="Oxoglu/Fe-dep_dioxygenase_dom"/>
</dbReference>
<evidence type="ECO:0000256" key="3">
    <source>
        <dbReference type="SAM" id="Phobius"/>
    </source>
</evidence>
<keyword evidence="3" id="KW-0472">Membrane</keyword>
<organism evidence="5 6">
    <name type="scientific">Marssonina brunnea f. sp. multigermtubi (strain MB_m1)</name>
    <name type="common">Marssonina leaf spot fungus</name>
    <dbReference type="NCBI Taxonomy" id="1072389"/>
    <lineage>
        <taxon>Eukaryota</taxon>
        <taxon>Fungi</taxon>
        <taxon>Dikarya</taxon>
        <taxon>Ascomycota</taxon>
        <taxon>Pezizomycotina</taxon>
        <taxon>Leotiomycetes</taxon>
        <taxon>Helotiales</taxon>
        <taxon>Drepanopezizaceae</taxon>
        <taxon>Drepanopeziza</taxon>
    </lineage>
</organism>
<dbReference type="Pfam" id="PF14226">
    <property type="entry name" value="DIOX_N"/>
    <property type="match status" value="1"/>
</dbReference>
<dbReference type="InterPro" id="IPR050231">
    <property type="entry name" value="Iron_ascorbate_oxido_reductase"/>
</dbReference>
<protein>
    <recommendedName>
        <fullName evidence="4">Fe2OG dioxygenase domain-containing protein</fullName>
    </recommendedName>
</protein>
<dbReference type="InterPro" id="IPR044861">
    <property type="entry name" value="IPNS-like_FE2OG_OXY"/>
</dbReference>